<gene>
    <name evidence="1" type="ordered locus">Aboo_1326</name>
</gene>
<organism evidence="1 2">
    <name type="scientific">Aciduliprofundum boonei (strain DSM 19572 / T469)</name>
    <dbReference type="NCBI Taxonomy" id="439481"/>
    <lineage>
        <taxon>Archaea</taxon>
        <taxon>Methanobacteriati</taxon>
        <taxon>Thermoplasmatota</taxon>
        <taxon>DHVE2 group</taxon>
        <taxon>Candidatus Aciduliprofundum</taxon>
    </lineage>
</organism>
<dbReference type="EMBL" id="CP001941">
    <property type="protein sequence ID" value="ADD09134.1"/>
    <property type="molecule type" value="Genomic_DNA"/>
</dbReference>
<reference evidence="1" key="1">
    <citation type="submission" date="2010-02" db="EMBL/GenBank/DDBJ databases">
        <title>Complete sequence of Aciduliprofundum boonei T469.</title>
        <authorList>
            <consortium name="US DOE Joint Genome Institute"/>
            <person name="Lucas S."/>
            <person name="Copeland A."/>
            <person name="Lapidus A."/>
            <person name="Cheng J.-F."/>
            <person name="Bruce D."/>
            <person name="Goodwin L."/>
            <person name="Pitluck S."/>
            <person name="Saunders E."/>
            <person name="Detter J.C."/>
            <person name="Han C."/>
            <person name="Tapia R."/>
            <person name="Land M."/>
            <person name="Hauser L."/>
            <person name="Kyrpides N."/>
            <person name="Mikhailova N."/>
            <person name="Flores G."/>
            <person name="Reysenbach A.-L."/>
            <person name="Woyke T."/>
        </authorList>
    </citation>
    <scope>NUCLEOTIDE SEQUENCE</scope>
    <source>
        <strain evidence="1">T469</strain>
    </source>
</reference>
<evidence type="ECO:0000313" key="2">
    <source>
        <dbReference type="Proteomes" id="UP000001400"/>
    </source>
</evidence>
<dbReference type="HOGENOM" id="CLU_2475810_0_0_2"/>
<dbReference type="OrthoDB" id="379496at2157"/>
<keyword evidence="2" id="KW-1185">Reference proteome</keyword>
<evidence type="ECO:0000313" key="1">
    <source>
        <dbReference type="EMBL" id="ADD09134.1"/>
    </source>
</evidence>
<proteinExistence type="predicted"/>
<name>D3TAK5_ACIB4</name>
<sequence>MNKLTIGSKCVIYSVASHDSIMKTTGIFRGFVALGEDTSLSIELGEEHGELKGKIRLIPMGSIAAVDVIELAEEEEEEDEGEKIYYS</sequence>
<dbReference type="AlphaFoldDB" id="D3TAK5"/>
<dbReference type="Proteomes" id="UP000001400">
    <property type="component" value="Chromosome"/>
</dbReference>
<accession>D3TAK5</accession>
<dbReference type="KEGG" id="abi:Aboo_1326"/>
<protein>
    <submittedName>
        <fullName evidence="1">Uncharacterized protein</fullName>
    </submittedName>
</protein>